<dbReference type="Pfam" id="PF24175">
    <property type="entry name" value="SU10_adaptor"/>
    <property type="match status" value="1"/>
</dbReference>
<protein>
    <submittedName>
        <fullName evidence="1">Uncharacterized protein</fullName>
    </submittedName>
</protein>
<sequence>MAISNYSELKTAIASWLDRTDLTDIIPDFIALAETRHKRDFKIRRMETRVTTNTIDGSEFYTLPDDYVAMRNIKLNTDPKTPLEFLTPEIMDRLNAGSSKGTPKAYTIKGNNIELRPLPDGVYEIEVSYYKHFAALSDSNTTNDMLTHHPDVYLYGSLVEAEPYLQNDKRIQVWQGYYERAKQDIITSNERDRHSGTTPVTRIDYGLY</sequence>
<name>A0A218MLY0_9VIRU</name>
<dbReference type="EMBL" id="KY052826">
    <property type="protein sequence ID" value="ASF00279.1"/>
    <property type="molecule type" value="Genomic_DNA"/>
</dbReference>
<organism evidence="1">
    <name type="scientific">uncultured virus</name>
    <dbReference type="NCBI Taxonomy" id="340016"/>
    <lineage>
        <taxon>Viruses</taxon>
        <taxon>environmental samples</taxon>
    </lineage>
</organism>
<reference evidence="1" key="2">
    <citation type="journal article" date="2017" name="Nat. Commun.">
        <title>Single-virus genomics reveals hidden cosmopolitan and abundant viruses.</title>
        <authorList>
            <person name="Martinez-Hernandez F."/>
            <person name="Fornas O."/>
            <person name="Lluesma Gomez M."/>
            <person name="Bolduc B."/>
            <person name="de la Cruz Pena M.J."/>
            <person name="Martinez J.M."/>
            <person name="Anton J."/>
            <person name="Gasol J.M."/>
            <person name="Rosselli R."/>
            <person name="Rodriguez-Valera F."/>
            <person name="Sullivan M.B."/>
            <person name="Acinas S.G."/>
            <person name="Martinez-Garcia M."/>
        </authorList>
    </citation>
    <scope>NUCLEOTIDE SEQUENCE</scope>
</reference>
<dbReference type="InterPro" id="IPR056209">
    <property type="entry name" value="SU10_adaptor"/>
</dbReference>
<proteinExistence type="predicted"/>
<reference evidence="1" key="1">
    <citation type="submission" date="2016-10" db="EMBL/GenBank/DDBJ databases">
        <authorList>
            <person name="Varghese N."/>
        </authorList>
    </citation>
    <scope>NUCLEOTIDE SEQUENCE</scope>
</reference>
<accession>A0A218MLY0</accession>
<evidence type="ECO:0000313" key="1">
    <source>
        <dbReference type="EMBL" id="ASF00279.1"/>
    </source>
</evidence>